<evidence type="ECO:0000313" key="3">
    <source>
        <dbReference type="Proteomes" id="UP000295106"/>
    </source>
</evidence>
<sequence>MSVAILDPSRHEPLAAAWSEAAARQSLARIVSSALDEADALGWPAHPLDDPESPDDHRHALYHGAAGVLWTLRRLVQDGAIADSPKRRALEDRLLDGLVERNAAARKPDERGSFWLGDTGLELLAWQVRKDAATLDRLEALLTAQLDHPSLESLWSFPGSALAAVHLAEQDGGARWRSLAEAAVARLLATRIADPETGTPVWEQDLYGRRVRWLGAGHGLAGNVYLALRARRLVPETAVASLLDGAYTTLAATALRGEGAQAGAWNWHPMIDAARVAGRLPLLQDCHGSPGILARLAEAPRTPEWDELLLAAGEAVWLAGPLSKGPSLCHGTAGNALALLRLAERSGDDRWRERGLAMLAHAAAQVEAAREQHGRGRPSLWTGDLGVAWGLAEALAGRARLPLLDVF</sequence>
<accession>A0A4R2M5J5</accession>
<feature type="binding site" evidence="1">
    <location>
        <position position="329"/>
    </location>
    <ligand>
        <name>Zn(2+)</name>
        <dbReference type="ChEBI" id="CHEBI:29105"/>
    </ligand>
</feature>
<dbReference type="AlphaFoldDB" id="A0A4R2M5J5"/>
<dbReference type="Pfam" id="PF05147">
    <property type="entry name" value="LANC_like"/>
    <property type="match status" value="1"/>
</dbReference>
<dbReference type="GeneID" id="99685997"/>
<keyword evidence="1" id="KW-0862">Zinc</keyword>
<dbReference type="InterPro" id="IPR007822">
    <property type="entry name" value="LANC-like"/>
</dbReference>
<dbReference type="GO" id="GO:0005975">
    <property type="term" value="P:carbohydrate metabolic process"/>
    <property type="evidence" value="ECO:0007669"/>
    <property type="project" value="InterPro"/>
</dbReference>
<dbReference type="GO" id="GO:0005886">
    <property type="term" value="C:plasma membrane"/>
    <property type="evidence" value="ECO:0007669"/>
    <property type="project" value="TreeGrafter"/>
</dbReference>
<keyword evidence="1" id="KW-0479">Metal-binding</keyword>
<gene>
    <name evidence="2" type="ORF">EV684_109117</name>
</gene>
<dbReference type="SMART" id="SM01260">
    <property type="entry name" value="LANC_like"/>
    <property type="match status" value="1"/>
</dbReference>
<feature type="binding site" evidence="1">
    <location>
        <position position="286"/>
    </location>
    <ligand>
        <name>Zn(2+)</name>
        <dbReference type="ChEBI" id="CHEBI:29105"/>
    </ligand>
</feature>
<organism evidence="2 3">
    <name type="scientific">Rubrivivax gelatinosus</name>
    <name type="common">Rhodocyclus gelatinosus</name>
    <name type="synonym">Rhodopseudomonas gelatinosa</name>
    <dbReference type="NCBI Taxonomy" id="28068"/>
    <lineage>
        <taxon>Bacteria</taxon>
        <taxon>Pseudomonadati</taxon>
        <taxon>Pseudomonadota</taxon>
        <taxon>Betaproteobacteria</taxon>
        <taxon>Burkholderiales</taxon>
        <taxon>Sphaerotilaceae</taxon>
        <taxon>Rubrivivax</taxon>
    </lineage>
</organism>
<reference evidence="2 3" key="1">
    <citation type="submission" date="2019-03" db="EMBL/GenBank/DDBJ databases">
        <title>Genomic Encyclopedia of Type Strains, Phase IV (KMG-IV): sequencing the most valuable type-strain genomes for metagenomic binning, comparative biology and taxonomic classification.</title>
        <authorList>
            <person name="Goeker M."/>
        </authorList>
    </citation>
    <scope>NUCLEOTIDE SEQUENCE [LARGE SCALE GENOMIC DNA]</scope>
    <source>
        <strain evidence="2 3">DSM 1709</strain>
    </source>
</reference>
<protein>
    <submittedName>
        <fullName evidence="2">Lanthionine synthetase-like protein</fullName>
    </submittedName>
</protein>
<feature type="binding site" evidence="1">
    <location>
        <position position="330"/>
    </location>
    <ligand>
        <name>Zn(2+)</name>
        <dbReference type="ChEBI" id="CHEBI:29105"/>
    </ligand>
</feature>
<proteinExistence type="predicted"/>
<dbReference type="GO" id="GO:0046872">
    <property type="term" value="F:metal ion binding"/>
    <property type="evidence" value="ECO:0007669"/>
    <property type="project" value="UniProtKB-KW"/>
</dbReference>
<comment type="caution">
    <text evidence="2">The sequence shown here is derived from an EMBL/GenBank/DDBJ whole genome shotgun (WGS) entry which is preliminary data.</text>
</comment>
<evidence type="ECO:0000256" key="1">
    <source>
        <dbReference type="PIRSR" id="PIRSR607822-1"/>
    </source>
</evidence>
<dbReference type="Proteomes" id="UP000295106">
    <property type="component" value="Unassembled WGS sequence"/>
</dbReference>
<dbReference type="InterPro" id="IPR012341">
    <property type="entry name" value="6hp_glycosidase-like_sf"/>
</dbReference>
<dbReference type="EMBL" id="SLXD01000009">
    <property type="protein sequence ID" value="TCP01480.1"/>
    <property type="molecule type" value="Genomic_DNA"/>
</dbReference>
<dbReference type="RefSeq" id="WP_132648074.1">
    <property type="nucleotide sequence ID" value="NZ_CP181386.1"/>
</dbReference>
<dbReference type="PANTHER" id="PTHR12736">
    <property type="entry name" value="LANC-LIKE PROTEIN"/>
    <property type="match status" value="1"/>
</dbReference>
<dbReference type="CDD" id="cd04794">
    <property type="entry name" value="euk_LANCL"/>
    <property type="match status" value="1"/>
</dbReference>
<dbReference type="Gene3D" id="1.50.10.10">
    <property type="match status" value="1"/>
</dbReference>
<dbReference type="PANTHER" id="PTHR12736:SF7">
    <property type="entry name" value="LANC-LIKE PROTEIN 3"/>
    <property type="match status" value="1"/>
</dbReference>
<dbReference type="PRINTS" id="PR01950">
    <property type="entry name" value="LANCSUPER"/>
</dbReference>
<dbReference type="SUPFAM" id="SSF158745">
    <property type="entry name" value="LanC-like"/>
    <property type="match status" value="1"/>
</dbReference>
<dbReference type="GO" id="GO:0031179">
    <property type="term" value="P:peptide modification"/>
    <property type="evidence" value="ECO:0007669"/>
    <property type="project" value="InterPro"/>
</dbReference>
<evidence type="ECO:0000313" key="2">
    <source>
        <dbReference type="EMBL" id="TCP01480.1"/>
    </source>
</evidence>
<name>A0A4R2M5J5_RUBGE</name>
<dbReference type="OrthoDB" id="5291353at2"/>